<keyword evidence="3" id="KW-1185">Reference proteome</keyword>
<evidence type="ECO:0000256" key="1">
    <source>
        <dbReference type="SAM" id="MobiDB-lite"/>
    </source>
</evidence>
<dbReference type="RefSeq" id="WP_184090972.1">
    <property type="nucleotide sequence ID" value="NZ_JACIJF010000018.1"/>
</dbReference>
<name>A0A840YS04_9SPHN</name>
<comment type="caution">
    <text evidence="2">The sequence shown here is derived from an EMBL/GenBank/DDBJ whole genome shotgun (WGS) entry which is preliminary data.</text>
</comment>
<dbReference type="AlphaFoldDB" id="A0A840YS04"/>
<gene>
    <name evidence="2" type="ORF">FHT02_003719</name>
</gene>
<dbReference type="EMBL" id="JACIJF010000018">
    <property type="protein sequence ID" value="MBB5712459.1"/>
    <property type="molecule type" value="Genomic_DNA"/>
</dbReference>
<evidence type="ECO:0000313" key="3">
    <source>
        <dbReference type="Proteomes" id="UP000527143"/>
    </source>
</evidence>
<proteinExistence type="predicted"/>
<sequence length="109" mass="11508">MYIHSDGAFHRRGPTPGTDQPPLVDNPFAPELLVTGFAGVSNLGGIIKLTLESLQCDHSRATPVLERVVVGRLALPIPAAQTLVLALNCFLEQQGFSPSQAAASGEAFQ</sequence>
<dbReference type="Proteomes" id="UP000527143">
    <property type="component" value="Unassembled WGS sequence"/>
</dbReference>
<reference evidence="2 3" key="1">
    <citation type="submission" date="2020-08" db="EMBL/GenBank/DDBJ databases">
        <title>Genomic Encyclopedia of Type Strains, Phase IV (KMG-IV): sequencing the most valuable type-strain genomes for metagenomic binning, comparative biology and taxonomic classification.</title>
        <authorList>
            <person name="Goeker M."/>
        </authorList>
    </citation>
    <scope>NUCLEOTIDE SEQUENCE [LARGE SCALE GENOMIC DNA]</scope>
    <source>
        <strain evidence="2 3">DSM 26736</strain>
    </source>
</reference>
<protein>
    <submittedName>
        <fullName evidence="2">Uncharacterized protein</fullName>
    </submittedName>
</protein>
<evidence type="ECO:0000313" key="2">
    <source>
        <dbReference type="EMBL" id="MBB5712459.1"/>
    </source>
</evidence>
<organism evidence="2 3">
    <name type="scientific">Sphingomonas xinjiangensis</name>
    <dbReference type="NCBI Taxonomy" id="643568"/>
    <lineage>
        <taxon>Bacteria</taxon>
        <taxon>Pseudomonadati</taxon>
        <taxon>Pseudomonadota</taxon>
        <taxon>Alphaproteobacteria</taxon>
        <taxon>Sphingomonadales</taxon>
        <taxon>Sphingomonadaceae</taxon>
        <taxon>Sphingomonas</taxon>
    </lineage>
</organism>
<accession>A0A840YS04</accession>
<feature type="region of interest" description="Disordered" evidence="1">
    <location>
        <begin position="1"/>
        <end position="22"/>
    </location>
</feature>